<accession>A0A0E9W4I8</accession>
<dbReference type="AlphaFoldDB" id="A0A0E9W4I8"/>
<reference evidence="1" key="1">
    <citation type="submission" date="2014-11" db="EMBL/GenBank/DDBJ databases">
        <authorList>
            <person name="Amaro Gonzalez C."/>
        </authorList>
    </citation>
    <scope>NUCLEOTIDE SEQUENCE</scope>
</reference>
<evidence type="ECO:0000313" key="1">
    <source>
        <dbReference type="EMBL" id="JAH85274.1"/>
    </source>
</evidence>
<organism evidence="1">
    <name type="scientific">Anguilla anguilla</name>
    <name type="common">European freshwater eel</name>
    <name type="synonym">Muraena anguilla</name>
    <dbReference type="NCBI Taxonomy" id="7936"/>
    <lineage>
        <taxon>Eukaryota</taxon>
        <taxon>Metazoa</taxon>
        <taxon>Chordata</taxon>
        <taxon>Craniata</taxon>
        <taxon>Vertebrata</taxon>
        <taxon>Euteleostomi</taxon>
        <taxon>Actinopterygii</taxon>
        <taxon>Neopterygii</taxon>
        <taxon>Teleostei</taxon>
        <taxon>Anguilliformes</taxon>
        <taxon>Anguillidae</taxon>
        <taxon>Anguilla</taxon>
    </lineage>
</organism>
<protein>
    <submittedName>
        <fullName evidence="1">Uncharacterized protein</fullName>
    </submittedName>
</protein>
<reference evidence="1" key="2">
    <citation type="journal article" date="2015" name="Fish Shellfish Immunol.">
        <title>Early steps in the European eel (Anguilla anguilla)-Vibrio vulnificus interaction in the gills: Role of the RtxA13 toxin.</title>
        <authorList>
            <person name="Callol A."/>
            <person name="Pajuelo D."/>
            <person name="Ebbesson L."/>
            <person name="Teles M."/>
            <person name="MacKenzie S."/>
            <person name="Amaro C."/>
        </authorList>
    </citation>
    <scope>NUCLEOTIDE SEQUENCE</scope>
</reference>
<proteinExistence type="predicted"/>
<dbReference type="EMBL" id="GBXM01023303">
    <property type="protein sequence ID" value="JAH85274.1"/>
    <property type="molecule type" value="Transcribed_RNA"/>
</dbReference>
<sequence>MTLWLTEAVPFSCFFLFDLLKKHSSFFDFQ</sequence>
<name>A0A0E9W4I8_ANGAN</name>